<name>A0A1B9IGQ3_9TREE</name>
<evidence type="ECO:0000313" key="4">
    <source>
        <dbReference type="Proteomes" id="UP000092583"/>
    </source>
</evidence>
<dbReference type="STRING" id="1331196.A0A1B9IGQ3"/>
<dbReference type="EMBL" id="KI669469">
    <property type="protein sequence ID" value="OCF54621.1"/>
    <property type="molecule type" value="Genomic_DNA"/>
</dbReference>
<keyword evidence="4" id="KW-1185">Reference proteome</keyword>
<accession>A0A1B9IGQ3</accession>
<dbReference type="Proteomes" id="UP000092583">
    <property type="component" value="Unassembled WGS sequence"/>
</dbReference>
<feature type="domain" description="Nucleolar 27S pre-rRNA processing Urb2/Npa2 C-terminal" evidence="2">
    <location>
        <begin position="988"/>
        <end position="1187"/>
    </location>
</feature>
<reference evidence="4" key="2">
    <citation type="submission" date="2013-12" db="EMBL/GenBank/DDBJ databases">
        <title>Evolution of pathogenesis and genome organization in the Tremellales.</title>
        <authorList>
            <person name="Cuomo C."/>
            <person name="Litvintseva A."/>
            <person name="Heitman J."/>
            <person name="Chen Y."/>
            <person name="Sun S."/>
            <person name="Springer D."/>
            <person name="Dromer F."/>
            <person name="Young S."/>
            <person name="Zeng Q."/>
            <person name="Chapman S."/>
            <person name="Gujja S."/>
            <person name="Saif S."/>
            <person name="Birren B."/>
        </authorList>
    </citation>
    <scope>NUCLEOTIDE SEQUENCE [LARGE SCALE GENOMIC DNA]</scope>
    <source>
        <strain evidence="4">CBS 10435</strain>
    </source>
</reference>
<dbReference type="InterPro" id="IPR018849">
    <property type="entry name" value="Urb2/Npa2_C"/>
</dbReference>
<feature type="region of interest" description="Disordered" evidence="1">
    <location>
        <begin position="1145"/>
        <end position="1165"/>
    </location>
</feature>
<reference evidence="3 4" key="1">
    <citation type="submission" date="2013-07" db="EMBL/GenBank/DDBJ databases">
        <title>The Genome Sequence of Kwoniella mangroviensis CBS10435.</title>
        <authorList>
            <consortium name="The Broad Institute Genome Sequencing Platform"/>
            <person name="Cuomo C."/>
            <person name="Litvintseva A."/>
            <person name="Chen Y."/>
            <person name="Heitman J."/>
            <person name="Sun S."/>
            <person name="Springer D."/>
            <person name="Dromer F."/>
            <person name="Young S.K."/>
            <person name="Zeng Q."/>
            <person name="Gargeya S."/>
            <person name="Fitzgerald M."/>
            <person name="Abouelleil A."/>
            <person name="Alvarado L."/>
            <person name="Berlin A.M."/>
            <person name="Chapman S.B."/>
            <person name="Dewar J."/>
            <person name="Goldberg J."/>
            <person name="Griggs A."/>
            <person name="Gujja S."/>
            <person name="Hansen M."/>
            <person name="Howarth C."/>
            <person name="Imamovic A."/>
            <person name="Larimer J."/>
            <person name="McCowan C."/>
            <person name="Murphy C."/>
            <person name="Pearson M."/>
            <person name="Priest M."/>
            <person name="Roberts A."/>
            <person name="Saif S."/>
            <person name="Shea T."/>
            <person name="Sykes S."/>
            <person name="Wortman J."/>
            <person name="Nusbaum C."/>
            <person name="Birren B."/>
        </authorList>
    </citation>
    <scope>NUCLEOTIDE SEQUENCE [LARGE SCALE GENOMIC DNA]</scope>
    <source>
        <strain evidence="3 4">CBS 10435</strain>
    </source>
</reference>
<protein>
    <recommendedName>
        <fullName evidence="2">Nucleolar 27S pre-rRNA processing Urb2/Npa2 C-terminal domain-containing protein</fullName>
    </recommendedName>
</protein>
<organism evidence="3 4">
    <name type="scientific">Kwoniella mangroviensis CBS 10435</name>
    <dbReference type="NCBI Taxonomy" id="1331196"/>
    <lineage>
        <taxon>Eukaryota</taxon>
        <taxon>Fungi</taxon>
        <taxon>Dikarya</taxon>
        <taxon>Basidiomycota</taxon>
        <taxon>Agaricomycotina</taxon>
        <taxon>Tremellomycetes</taxon>
        <taxon>Tremellales</taxon>
        <taxon>Cryptococcaceae</taxon>
        <taxon>Kwoniella</taxon>
    </lineage>
</organism>
<gene>
    <name evidence="3" type="ORF">L486_07753</name>
</gene>
<dbReference type="Pfam" id="PF10441">
    <property type="entry name" value="Urb2"/>
    <property type="match status" value="1"/>
</dbReference>
<evidence type="ECO:0000313" key="3">
    <source>
        <dbReference type="EMBL" id="OCF54621.1"/>
    </source>
</evidence>
<sequence>MLPAYLTSASGLIKNLKAASDPPQSGFPLKIDIALEAWQQDSFHVPRKADVLRDWVIETWTRNHKGSSPLADAKYYRLLLEVSPRCDSPAQAPLTIIPSLLKSLPQAQDLDSVLDLAVRSLNLLFPPQQTSHKAEAWTDVWTGILQPLSLLSLTTHVLSLTKLVSSRVEESLSSSLNGKKLAAAVVASFPSFCNTILRHPSLLDILAPTMSAVLFQESVLQSGDPLQPLLSQVPSPGSHLAIPVLFDALVQKYHQNRYSIFTQASSSKVAHDVFVAGKEREAVRLALERTLDRLNGGDITAWQTRFALWKTIELWGGYMEREPSWSRLLDIEAQATKQALNSGDPSTVGTLLGTLVSLERLDHDQAKLGPDVVRWCLASPVAHHTIAKSLISSLLRFFHLTHSLPTFFELILDALDGLFTSDLPEEIIISLYDLTLDGPLTSESIRQEIDQSLRSTLGGQGRSNIWDQILRSLIDRITPLLRTQPVGKKRKRSSSPSFRSAALIGIHTRLISYCLISSGTSPNIGSSLQSVKELSALIEDWPIRNDTDPSFSAAVTESGRVRVARNVESLTSAISAITVPGLHRPAIPELSIESIRFILHRAVFDQSIPSETIDALLDILPEASSAVWQIVIDQGIVLLDCSASPNQLSRLATLIAQRVTKDSLLFTSGVFWELPNVRGEFRTTTNICLRPDALQIYMTTSSLDYYILTNCPPTYLNRKTKAHAIESTEEVAPAAPWLSRIVTEGDSVGLILRNNKVLRQVVEVAADGNEAAISLFAKLINLMIQSPDQNEAALSTIISSLVALGKPSPVAKFFSVIMRKEVQDFSSVLPKLLDLYISVKTLPAPAVDDLDAIDTRNVLCAAGRWLVESHQTARLGPRLCSAFLSHPEPRLARCVLETFASETTDMRHIIAAAMIVYRALPDHSANLDTALQSIFEGRITEAISCGVNFDRSSACLRILAALCMRCSDPAALRDAIDASLSSSADDPIIKFFERIIEDKAFALQHNDVVRLFPIITRSLDHQSLNSNIDVLISLSRRRPDLILANLPGVVDILSIMFKTLQRSRKLPSPAGDEPQHLSRLLVALTQMRLKTHETSPLAKHIPAILVAYVRAAADLHVGYTPSVRRDLEPGLYALCNLATTGGRAHARGREGEGLGTPFGLGEGPGGDGERELWADLWQNWSKSRYMGQG</sequence>
<evidence type="ECO:0000256" key="1">
    <source>
        <dbReference type="SAM" id="MobiDB-lite"/>
    </source>
</evidence>
<proteinExistence type="predicted"/>
<feature type="compositionally biased region" description="Gly residues" evidence="1">
    <location>
        <begin position="1153"/>
        <end position="1165"/>
    </location>
</feature>
<evidence type="ECO:0000259" key="2">
    <source>
        <dbReference type="Pfam" id="PF10441"/>
    </source>
</evidence>
<dbReference type="OrthoDB" id="2571097at2759"/>
<dbReference type="AlphaFoldDB" id="A0A1B9IGQ3"/>